<dbReference type="Gene3D" id="3.30.230.80">
    <property type="match status" value="1"/>
</dbReference>
<dbReference type="PROSITE" id="PS00298">
    <property type="entry name" value="HSP90"/>
    <property type="match status" value="1"/>
</dbReference>
<feature type="domain" description="Histidine kinase/HSP90-like ATPase" evidence="6">
    <location>
        <begin position="24"/>
        <end position="177"/>
    </location>
</feature>
<keyword evidence="3 5" id="KW-0067">ATP-binding</keyword>
<comment type="caution">
    <text evidence="5">Lacks conserved residue(s) required for the propagation of feature annotation.</text>
</comment>
<comment type="subcellular location">
    <subcellularLocation>
        <location evidence="5">Cytoplasm</location>
    </subcellularLocation>
</comment>
<sequence length="635" mass="72856">MAKKQFRTESKRILDLMVNSIYTNKEIFLRELISNASDAIDKLYFRSLTDQSVGMSRSDFAIDLAIDKDARTLTVSDNGIGMTAEELEKNLGTIAHSGSLDFTKNNELSDEIDIIGQFGVGFYSAFMVADRISVTSRAFGADSANRWESEGGDGYTVSPAEKETAGTEIVLHLKENTEHDKFDEFLDPWRVSSIVKRYSDYIRYPIRMEMEHQQRKETEEKDENGNPKVEYETTKSVDTLNSMVPIWKRNKKDVTDEEYKSFYKEKFYDYAEPLRVIHQKAEGTTEYQALLYIPSHAEFNYYSKDFERGLQLYSSGVMIMERCADLLPEYFGFVKGLVDSEDLSLNISREMLQHDRQLTLIRTALEKRIKHELSDMLEKSREDYEKFWNTFGLTIKFGIYQSYGANRGQLEDLLLFRRASDGKLVTLKEYADAMPEGQKYCYYAAGESFEKLSKLPQTELLRDKGYDLLCLTDTVDEFLFQILHSYSEKDFRSVSSGDLGLESDEEKAEQEKLEGEYKELFDCMKEALGDRVTEVRLSSSLKTHPVCLTAKGAVSLEMEKVLNTMPGSEQKVKAQRVLELNGGHPVFEALKALWPEQKEKVATYAELLYDQALLIEGLSVEDPIRFSNAICELMK</sequence>
<dbReference type="Pfam" id="PF13589">
    <property type="entry name" value="HATPase_c_3"/>
    <property type="match status" value="1"/>
</dbReference>
<dbReference type="RefSeq" id="WP_262399619.1">
    <property type="nucleotide sequence ID" value="NZ_JACRTB010000008.1"/>
</dbReference>
<evidence type="ECO:0000256" key="5">
    <source>
        <dbReference type="HAMAP-Rule" id="MF_00505"/>
    </source>
</evidence>
<keyword evidence="4 5" id="KW-0143">Chaperone</keyword>
<evidence type="ECO:0000313" key="8">
    <source>
        <dbReference type="Proteomes" id="UP000658131"/>
    </source>
</evidence>
<comment type="caution">
    <text evidence="7">The sequence shown here is derived from an EMBL/GenBank/DDBJ whole genome shotgun (WGS) entry which is preliminary data.</text>
</comment>
<dbReference type="SMART" id="SM00387">
    <property type="entry name" value="HATPase_c"/>
    <property type="match status" value="1"/>
</dbReference>
<evidence type="ECO:0000256" key="4">
    <source>
        <dbReference type="ARBA" id="ARBA00023186"/>
    </source>
</evidence>
<dbReference type="InterPro" id="IPR003594">
    <property type="entry name" value="HATPase_dom"/>
</dbReference>
<evidence type="ECO:0000256" key="1">
    <source>
        <dbReference type="ARBA" id="ARBA00008239"/>
    </source>
</evidence>
<dbReference type="InterPro" id="IPR001404">
    <property type="entry name" value="Hsp90_fam"/>
</dbReference>
<keyword evidence="5" id="KW-0963">Cytoplasm</keyword>
<dbReference type="Gene3D" id="3.40.50.11260">
    <property type="match status" value="1"/>
</dbReference>
<gene>
    <name evidence="5 7" type="primary">htpG</name>
    <name evidence="7" type="ORF">H8717_06550</name>
</gene>
<name>A0ABR7NI36_9FIRM</name>
<evidence type="ECO:0000256" key="2">
    <source>
        <dbReference type="ARBA" id="ARBA00022741"/>
    </source>
</evidence>
<dbReference type="HAMAP" id="MF_00505">
    <property type="entry name" value="HSP90"/>
    <property type="match status" value="1"/>
</dbReference>
<dbReference type="InterPro" id="IPR020568">
    <property type="entry name" value="Ribosomal_Su5_D2-typ_SF"/>
</dbReference>
<keyword evidence="2 5" id="KW-0547">Nucleotide-binding</keyword>
<comment type="function">
    <text evidence="5">Molecular chaperone. Has ATPase activity.</text>
</comment>
<dbReference type="CDD" id="cd16927">
    <property type="entry name" value="HATPase_Hsp90-like"/>
    <property type="match status" value="1"/>
</dbReference>
<dbReference type="InterPro" id="IPR036890">
    <property type="entry name" value="HATPase_C_sf"/>
</dbReference>
<dbReference type="PIRSF" id="PIRSF002583">
    <property type="entry name" value="Hsp90"/>
    <property type="match status" value="1"/>
</dbReference>
<keyword evidence="5" id="KW-0346">Stress response</keyword>
<dbReference type="Gene3D" id="3.30.565.10">
    <property type="entry name" value="Histidine kinase-like ATPase, C-terminal domain"/>
    <property type="match status" value="1"/>
</dbReference>
<dbReference type="SUPFAM" id="SSF55874">
    <property type="entry name" value="ATPase domain of HSP90 chaperone/DNA topoisomerase II/histidine kinase"/>
    <property type="match status" value="1"/>
</dbReference>
<feature type="region of interest" description="A; substrate-binding" evidence="5">
    <location>
        <begin position="1"/>
        <end position="349"/>
    </location>
</feature>
<dbReference type="SUPFAM" id="SSF110942">
    <property type="entry name" value="HSP90 C-terminal domain"/>
    <property type="match status" value="1"/>
</dbReference>
<dbReference type="Pfam" id="PF00183">
    <property type="entry name" value="HSP90"/>
    <property type="match status" value="1"/>
</dbReference>
<evidence type="ECO:0000256" key="3">
    <source>
        <dbReference type="ARBA" id="ARBA00022840"/>
    </source>
</evidence>
<comment type="similarity">
    <text evidence="1 5">Belongs to the heat shock protein 90 family.</text>
</comment>
<feature type="region of interest" description="C" evidence="5">
    <location>
        <begin position="561"/>
        <end position="635"/>
    </location>
</feature>
<dbReference type="EMBL" id="JACRTB010000008">
    <property type="protein sequence ID" value="MBC8576066.1"/>
    <property type="molecule type" value="Genomic_DNA"/>
</dbReference>
<organism evidence="7 8">
    <name type="scientific">Yanshouia hominis</name>
    <dbReference type="NCBI Taxonomy" id="2763673"/>
    <lineage>
        <taxon>Bacteria</taxon>
        <taxon>Bacillati</taxon>
        <taxon>Bacillota</taxon>
        <taxon>Clostridia</taxon>
        <taxon>Eubacteriales</taxon>
        <taxon>Oscillospiraceae</taxon>
        <taxon>Yanshouia</taxon>
    </lineage>
</organism>
<dbReference type="InterPro" id="IPR019805">
    <property type="entry name" value="Heat_shock_protein_90_CS"/>
</dbReference>
<dbReference type="InterPro" id="IPR037196">
    <property type="entry name" value="HSP90_C"/>
</dbReference>
<dbReference type="Gene3D" id="1.20.120.790">
    <property type="entry name" value="Heat shock protein 90, C-terminal domain"/>
    <property type="match status" value="1"/>
</dbReference>
<dbReference type="NCBIfam" id="NF003555">
    <property type="entry name" value="PRK05218.1"/>
    <property type="match status" value="1"/>
</dbReference>
<keyword evidence="8" id="KW-1185">Reference proteome</keyword>
<reference evidence="7 8" key="1">
    <citation type="submission" date="2020-08" db="EMBL/GenBank/DDBJ databases">
        <title>Genome public.</title>
        <authorList>
            <person name="Liu C."/>
            <person name="Sun Q."/>
        </authorList>
    </citation>
    <scope>NUCLEOTIDE SEQUENCE [LARGE SCALE GENOMIC DNA]</scope>
    <source>
        <strain evidence="7 8">BX1</strain>
    </source>
</reference>
<dbReference type="InterPro" id="IPR020575">
    <property type="entry name" value="Hsp90_N"/>
</dbReference>
<evidence type="ECO:0000313" key="7">
    <source>
        <dbReference type="EMBL" id="MBC8576066.1"/>
    </source>
</evidence>
<dbReference type="PRINTS" id="PR00775">
    <property type="entry name" value="HEATSHOCK90"/>
</dbReference>
<dbReference type="PANTHER" id="PTHR11528">
    <property type="entry name" value="HEAT SHOCK PROTEIN 90 FAMILY MEMBER"/>
    <property type="match status" value="1"/>
</dbReference>
<protein>
    <recommendedName>
        <fullName evidence="5">Chaperone protein HtpG</fullName>
    </recommendedName>
    <alternativeName>
        <fullName evidence="5">Heat shock protein HtpG</fullName>
    </alternativeName>
    <alternativeName>
        <fullName evidence="5">High temperature protein G</fullName>
    </alternativeName>
</protein>
<accession>A0ABR7NI36</accession>
<proteinExistence type="inferred from homology"/>
<dbReference type="SUPFAM" id="SSF54211">
    <property type="entry name" value="Ribosomal protein S5 domain 2-like"/>
    <property type="match status" value="1"/>
</dbReference>
<dbReference type="Proteomes" id="UP000658131">
    <property type="component" value="Unassembled WGS sequence"/>
</dbReference>
<comment type="subunit">
    <text evidence="5">Homodimer.</text>
</comment>
<evidence type="ECO:0000259" key="6">
    <source>
        <dbReference type="SMART" id="SM00387"/>
    </source>
</evidence>